<dbReference type="EMBL" id="JWTB01000032">
    <property type="protein sequence ID" value="KIC65447.1"/>
    <property type="molecule type" value="Genomic_DNA"/>
</dbReference>
<evidence type="ECO:0000313" key="3">
    <source>
        <dbReference type="Proteomes" id="UP000031196"/>
    </source>
</evidence>
<reference evidence="2 3" key="1">
    <citation type="submission" date="2014-12" db="EMBL/GenBank/DDBJ databases">
        <title>Genome sequencing of Arthrobacter phenanthrenivorans SWC37.</title>
        <authorList>
            <person name="Tan P.W."/>
            <person name="Chan K.-G."/>
        </authorList>
    </citation>
    <scope>NUCLEOTIDE SEQUENCE [LARGE SCALE GENOMIC DNA]</scope>
    <source>
        <strain evidence="2 3">SWC37</strain>
    </source>
</reference>
<keyword evidence="1" id="KW-1133">Transmembrane helix</keyword>
<gene>
    <name evidence="2" type="ORF">RM50_16410</name>
</gene>
<protein>
    <submittedName>
        <fullName evidence="2">Uncharacterized protein</fullName>
    </submittedName>
</protein>
<name>A0A0B4D9L1_PSEPS</name>
<organism evidence="2 3">
    <name type="scientific">Pseudarthrobacter phenanthrenivorans</name>
    <name type="common">Arthrobacter phenanthrenivorans</name>
    <dbReference type="NCBI Taxonomy" id="361575"/>
    <lineage>
        <taxon>Bacteria</taxon>
        <taxon>Bacillati</taxon>
        <taxon>Actinomycetota</taxon>
        <taxon>Actinomycetes</taxon>
        <taxon>Micrococcales</taxon>
        <taxon>Micrococcaceae</taxon>
        <taxon>Pseudarthrobacter</taxon>
    </lineage>
</organism>
<evidence type="ECO:0000256" key="1">
    <source>
        <dbReference type="SAM" id="Phobius"/>
    </source>
</evidence>
<evidence type="ECO:0000313" key="2">
    <source>
        <dbReference type="EMBL" id="KIC65447.1"/>
    </source>
</evidence>
<keyword evidence="1" id="KW-0812">Transmembrane</keyword>
<sequence>MGAIFGTALSVMLTVGGAAAAAGGQYRLAGHVLLGLGIGLLAATVLRAGARMLLARQATRARNARLEPAAPATVTVLPVRSASAVPLRGRHAA</sequence>
<keyword evidence="1" id="KW-0472">Membrane</keyword>
<comment type="caution">
    <text evidence="2">The sequence shown here is derived from an EMBL/GenBank/DDBJ whole genome shotgun (WGS) entry which is preliminary data.</text>
</comment>
<dbReference type="Proteomes" id="UP000031196">
    <property type="component" value="Unassembled WGS sequence"/>
</dbReference>
<feature type="transmembrane region" description="Helical" evidence="1">
    <location>
        <begin position="30"/>
        <end position="50"/>
    </location>
</feature>
<proteinExistence type="predicted"/>
<dbReference type="AlphaFoldDB" id="A0A0B4D9L1"/>
<accession>A0A0B4D9L1</accession>
<dbReference type="RefSeq" id="WP_043454842.1">
    <property type="nucleotide sequence ID" value="NZ_JWTB01000032.1"/>
</dbReference>
<dbReference type="OrthoDB" id="4966888at2"/>